<evidence type="ECO:0000313" key="9">
    <source>
        <dbReference type="EMBL" id="MBD2613420.1"/>
    </source>
</evidence>
<feature type="transmembrane region" description="Helical" evidence="8">
    <location>
        <begin position="347"/>
        <end position="366"/>
    </location>
</feature>
<accession>A0ABR8HDZ9</accession>
<dbReference type="Pfam" id="PF03222">
    <property type="entry name" value="Trp_Tyr_perm"/>
    <property type="match status" value="1"/>
</dbReference>
<dbReference type="Proteomes" id="UP000606396">
    <property type="component" value="Unassembled WGS sequence"/>
</dbReference>
<feature type="transmembrane region" description="Helical" evidence="8">
    <location>
        <begin position="152"/>
        <end position="171"/>
    </location>
</feature>
<keyword evidence="5 8" id="KW-0812">Transmembrane</keyword>
<dbReference type="InterPro" id="IPR018227">
    <property type="entry name" value="Amino_acid_transport_2"/>
</dbReference>
<evidence type="ECO:0000256" key="2">
    <source>
        <dbReference type="ARBA" id="ARBA00022448"/>
    </source>
</evidence>
<evidence type="ECO:0000256" key="6">
    <source>
        <dbReference type="ARBA" id="ARBA00022989"/>
    </source>
</evidence>
<evidence type="ECO:0000256" key="8">
    <source>
        <dbReference type="SAM" id="Phobius"/>
    </source>
</evidence>
<feature type="transmembrane region" description="Helical" evidence="8">
    <location>
        <begin position="32"/>
        <end position="53"/>
    </location>
</feature>
<evidence type="ECO:0000313" key="10">
    <source>
        <dbReference type="Proteomes" id="UP000606396"/>
    </source>
</evidence>
<feature type="transmembrane region" description="Helical" evidence="8">
    <location>
        <begin position="372"/>
        <end position="391"/>
    </location>
</feature>
<evidence type="ECO:0000256" key="1">
    <source>
        <dbReference type="ARBA" id="ARBA00004429"/>
    </source>
</evidence>
<dbReference type="Gene3D" id="1.20.1740.10">
    <property type="entry name" value="Amino acid/polyamine transporter I"/>
    <property type="match status" value="1"/>
</dbReference>
<proteinExistence type="predicted"/>
<evidence type="ECO:0000256" key="3">
    <source>
        <dbReference type="ARBA" id="ARBA00022475"/>
    </source>
</evidence>
<keyword evidence="4" id="KW-0997">Cell inner membrane</keyword>
<feature type="transmembrane region" description="Helical" evidence="8">
    <location>
        <begin position="302"/>
        <end position="327"/>
    </location>
</feature>
<keyword evidence="7 8" id="KW-0472">Membrane</keyword>
<organism evidence="9 10">
    <name type="scientific">Nostoc punctiforme FACHB-252</name>
    <dbReference type="NCBI Taxonomy" id="1357509"/>
    <lineage>
        <taxon>Bacteria</taxon>
        <taxon>Bacillati</taxon>
        <taxon>Cyanobacteriota</taxon>
        <taxon>Cyanophyceae</taxon>
        <taxon>Nostocales</taxon>
        <taxon>Nostocaceae</taxon>
        <taxon>Nostoc</taxon>
    </lineage>
</organism>
<dbReference type="PANTHER" id="PTHR32195:SF26">
    <property type="entry name" value="TRYPTOPHAN OR TYROSINE TRANSPORTER PROTEIN"/>
    <property type="match status" value="1"/>
</dbReference>
<protein>
    <submittedName>
        <fullName evidence="9">Tyrosine transporter</fullName>
    </submittedName>
</protein>
<dbReference type="PANTHER" id="PTHR32195">
    <property type="entry name" value="OS07G0662800 PROTEIN"/>
    <property type="match status" value="1"/>
</dbReference>
<comment type="subcellular location">
    <subcellularLocation>
        <location evidence="1">Cell inner membrane</location>
        <topology evidence="1">Multi-pass membrane protein</topology>
    </subcellularLocation>
</comment>
<feature type="transmembrane region" description="Helical" evidence="8">
    <location>
        <begin position="65"/>
        <end position="89"/>
    </location>
</feature>
<comment type="caution">
    <text evidence="9">The sequence shown here is derived from an EMBL/GenBank/DDBJ whole genome shotgun (WGS) entry which is preliminary data.</text>
</comment>
<reference evidence="9 10" key="1">
    <citation type="journal article" date="2020" name="ISME J.">
        <title>Comparative genomics reveals insights into cyanobacterial evolution and habitat adaptation.</title>
        <authorList>
            <person name="Chen M.Y."/>
            <person name="Teng W.K."/>
            <person name="Zhao L."/>
            <person name="Hu C.X."/>
            <person name="Zhou Y.K."/>
            <person name="Han B.P."/>
            <person name="Song L.R."/>
            <person name="Shu W.S."/>
        </authorList>
    </citation>
    <scope>NUCLEOTIDE SEQUENCE [LARGE SCALE GENOMIC DNA]</scope>
    <source>
        <strain evidence="9 10">FACHB-252</strain>
    </source>
</reference>
<keyword evidence="3" id="KW-1003">Cell membrane</keyword>
<dbReference type="EMBL" id="JACJTC010000014">
    <property type="protein sequence ID" value="MBD2613420.1"/>
    <property type="molecule type" value="Genomic_DNA"/>
</dbReference>
<feature type="transmembrane region" description="Helical" evidence="8">
    <location>
        <begin position="183"/>
        <end position="203"/>
    </location>
</feature>
<keyword evidence="2" id="KW-0813">Transport</keyword>
<gene>
    <name evidence="9" type="ORF">H6G94_19445</name>
</gene>
<keyword evidence="6 8" id="KW-1133">Transmembrane helix</keyword>
<dbReference type="RefSeq" id="WP_190950856.1">
    <property type="nucleotide sequence ID" value="NZ_JACJTC010000014.1"/>
</dbReference>
<feature type="transmembrane region" description="Helical" evidence="8">
    <location>
        <begin position="412"/>
        <end position="434"/>
    </location>
</feature>
<evidence type="ECO:0000256" key="5">
    <source>
        <dbReference type="ARBA" id="ARBA00022692"/>
    </source>
</evidence>
<evidence type="ECO:0000256" key="7">
    <source>
        <dbReference type="ARBA" id="ARBA00023136"/>
    </source>
</evidence>
<feature type="transmembrane region" description="Helical" evidence="8">
    <location>
        <begin position="215"/>
        <end position="238"/>
    </location>
</feature>
<feature type="transmembrane region" description="Helical" evidence="8">
    <location>
        <begin position="250"/>
        <end position="273"/>
    </location>
</feature>
<sequence>MKAVLKDSEQVTRFFSHLQFDGDKLNHQPGSVLGSTALIAGTTVGAGILALPAVTLPSGILPSTFGLIAVWLYALISGLLIAEVTLNTMRQEGRLGISLLGVVEKTLGKVGARVASSAYLFMHYALLVAYITQGGEILGNAIATFWGMQNLLPTWVGTTAFTLIFGGVMYVGREKFVEKLNSVFVAIVIVSFLGLLLLAGGQVKSSQFLTQNWSALGSAVSVMCVAMFYQNIVPVVVTQLEGDVSKIRRSIFIGSLIPLIMFLAWNAVILASVSQDVLHSTSTGKTVFDPLEILRTGGAGEWLGVLVSVFSEFAIVTSFIGFVYGLLDLFKDIFVIAPGKVFTRLPLYSLVLFPPMTFGTLNPTIFFTALDYTGTFSISVLGGIIPALMTWKQRQEQKNSNSIHQSLVPGGKLTLIAMIAVALFLIGGQIMSVYTN</sequence>
<name>A0ABR8HDZ9_NOSPU</name>
<evidence type="ECO:0000256" key="4">
    <source>
        <dbReference type="ARBA" id="ARBA00022519"/>
    </source>
</evidence>
<keyword evidence="10" id="KW-1185">Reference proteome</keyword>